<organism evidence="1">
    <name type="scientific">Anguilla anguilla</name>
    <name type="common">European freshwater eel</name>
    <name type="synonym">Muraena anguilla</name>
    <dbReference type="NCBI Taxonomy" id="7936"/>
    <lineage>
        <taxon>Eukaryota</taxon>
        <taxon>Metazoa</taxon>
        <taxon>Chordata</taxon>
        <taxon>Craniata</taxon>
        <taxon>Vertebrata</taxon>
        <taxon>Euteleostomi</taxon>
        <taxon>Actinopterygii</taxon>
        <taxon>Neopterygii</taxon>
        <taxon>Teleostei</taxon>
        <taxon>Anguilliformes</taxon>
        <taxon>Anguillidae</taxon>
        <taxon>Anguilla</taxon>
    </lineage>
</organism>
<name>A0A0E9XC20_ANGAN</name>
<reference evidence="1" key="2">
    <citation type="journal article" date="2015" name="Fish Shellfish Immunol.">
        <title>Early steps in the European eel (Anguilla anguilla)-Vibrio vulnificus interaction in the gills: Role of the RtxA13 toxin.</title>
        <authorList>
            <person name="Callol A."/>
            <person name="Pajuelo D."/>
            <person name="Ebbesson L."/>
            <person name="Teles M."/>
            <person name="MacKenzie S."/>
            <person name="Amaro C."/>
        </authorList>
    </citation>
    <scope>NUCLEOTIDE SEQUENCE</scope>
</reference>
<dbReference type="EMBL" id="GBXM01008305">
    <property type="protein sequence ID" value="JAI00273.1"/>
    <property type="molecule type" value="Transcribed_RNA"/>
</dbReference>
<protein>
    <submittedName>
        <fullName evidence="1">Uncharacterized protein</fullName>
    </submittedName>
</protein>
<sequence length="34" mass="3815">MIICSSVPSVRPLSNFNPKKWLKSEESETGAYSE</sequence>
<dbReference type="AlphaFoldDB" id="A0A0E9XC20"/>
<reference evidence="1" key="1">
    <citation type="submission" date="2014-11" db="EMBL/GenBank/DDBJ databases">
        <authorList>
            <person name="Amaro Gonzalez C."/>
        </authorList>
    </citation>
    <scope>NUCLEOTIDE SEQUENCE</scope>
</reference>
<accession>A0A0E9XC20</accession>
<evidence type="ECO:0000313" key="1">
    <source>
        <dbReference type="EMBL" id="JAI00273.1"/>
    </source>
</evidence>
<proteinExistence type="predicted"/>